<dbReference type="PANTHER" id="PTHR38032:SF1">
    <property type="entry name" value="RNA-BINDING PROTEIN KHPB N-TERMINAL DOMAIN-CONTAINING PROTEIN"/>
    <property type="match status" value="1"/>
</dbReference>
<feature type="coiled-coil region" evidence="1">
    <location>
        <begin position="429"/>
        <end position="456"/>
    </location>
</feature>
<feature type="domain" description="Flagellar Assembly Protein A N-terminal region" evidence="2">
    <location>
        <begin position="89"/>
        <end position="262"/>
    </location>
</feature>
<dbReference type="Proteomes" id="UP000068447">
    <property type="component" value="Chromosome"/>
</dbReference>
<dbReference type="EMBL" id="CP013650">
    <property type="protein sequence ID" value="ALS98419.1"/>
    <property type="molecule type" value="Genomic_DNA"/>
</dbReference>
<dbReference type="Pfam" id="PF20250">
    <property type="entry name" value="FapA_N"/>
    <property type="match status" value="1"/>
</dbReference>
<accession>A0A0U2Z690</accession>
<dbReference type="InterPro" id="IPR005646">
    <property type="entry name" value="FapA"/>
</dbReference>
<keyword evidence="1" id="KW-0175">Coiled coil</keyword>
<evidence type="ECO:0000259" key="2">
    <source>
        <dbReference type="Pfam" id="PF20250"/>
    </source>
</evidence>
<dbReference type="RefSeq" id="WP_062479541.1">
    <property type="nucleotide sequence ID" value="NZ_CP013650.1"/>
</dbReference>
<evidence type="ECO:0000256" key="1">
    <source>
        <dbReference type="SAM" id="Coils"/>
    </source>
</evidence>
<dbReference type="InterPro" id="IPR046866">
    <property type="entry name" value="FapA_N"/>
</dbReference>
<dbReference type="Pfam" id="PF03961">
    <property type="entry name" value="FapA"/>
    <property type="match status" value="1"/>
</dbReference>
<proteinExistence type="predicted"/>
<dbReference type="AlphaFoldDB" id="A0A0U2Z690"/>
<dbReference type="PANTHER" id="PTHR38032">
    <property type="entry name" value="POLYMERASE-RELATED"/>
    <property type="match status" value="1"/>
</dbReference>
<dbReference type="KEGG" id="lal:AT746_09210"/>
<evidence type="ECO:0000313" key="3">
    <source>
        <dbReference type="EMBL" id="ALS98419.1"/>
    </source>
</evidence>
<dbReference type="OrthoDB" id="5807941at2"/>
<sequence>MDGVTLTLEDSGLFLRIRVDTSEVKGKLKASDMLQLLQDSEQKDFLVFDGSLVKIEQEVHNAKENNSHKIIDERIAEKRDAEVQFVMLDSDMAAEIVMTTAQGGKNPAVIQLVKLARKAGIRKGLGKNHLRRIVDRANKEEPPGTVIREIIAKGLPARNGRPSRLSPLVPNALERILQPQEVSKSRVDMRDLGDIICVKAGTPVLQRLPPSDGRNGYTVRGETLTPVAGEWLPIKAGSGIVVSPDDENLLLAEISGMPKFQNGDMWVDETYITKGVNVGTGNINYEGAVIVNGDVTEKMIIIATGDVTINGFVESAHIQAGGDIIITQGAMGKQSDTDTTEYNTKLIAKGSVHVQHGQGLDISCSGNVTVGKQLAHSRIVCGGGVIVGPMENPNGNLFGCEIQCQDEIKAGVIGAVSGSNLFIDFSDGYNFLIERKDEFEELLKQLQNNYYRHKGKVDIIRKKRMPKELSEKVNRIMSLYKGEEKLLDWVTKKTEALRKAKDDYLLITRMRASKKIHPGVVLKLNNRTWKADREYANGQVYYFEHQWHFKPD</sequence>
<reference evidence="3 4" key="1">
    <citation type="submission" date="2015-12" db="EMBL/GenBank/DDBJ databases">
        <title>Complete genome of Lacimicrobium alkaliphilum KCTC 32984.</title>
        <authorList>
            <person name="Kim S.-G."/>
            <person name="Lee Y.-J."/>
        </authorList>
    </citation>
    <scope>NUCLEOTIDE SEQUENCE [LARGE SCALE GENOMIC DNA]</scope>
    <source>
        <strain evidence="3 4">YelD216</strain>
    </source>
</reference>
<keyword evidence="4" id="KW-1185">Reference proteome</keyword>
<gene>
    <name evidence="3" type="ORF">AT746_09210</name>
</gene>
<organism evidence="3 4">
    <name type="scientific">Lacimicrobium alkaliphilum</name>
    <dbReference type="NCBI Taxonomy" id="1526571"/>
    <lineage>
        <taxon>Bacteria</taxon>
        <taxon>Pseudomonadati</taxon>
        <taxon>Pseudomonadota</taxon>
        <taxon>Gammaproteobacteria</taxon>
        <taxon>Alteromonadales</taxon>
        <taxon>Alteromonadaceae</taxon>
        <taxon>Lacimicrobium</taxon>
    </lineage>
</organism>
<dbReference type="STRING" id="1526571.AT746_09210"/>
<protein>
    <recommendedName>
        <fullName evidence="2">Flagellar Assembly Protein A N-terminal region domain-containing protein</fullName>
    </recommendedName>
</protein>
<evidence type="ECO:0000313" key="4">
    <source>
        <dbReference type="Proteomes" id="UP000068447"/>
    </source>
</evidence>
<dbReference type="InterPro" id="IPR046865">
    <property type="entry name" value="FapA_b_solenoid"/>
</dbReference>
<name>A0A0U2Z690_9ALTE</name>